<keyword evidence="1" id="KW-0378">Hydrolase</keyword>
<name>A0A5P2G9E1_9BACT</name>
<dbReference type="InterPro" id="IPR036514">
    <property type="entry name" value="SGNH_hydro_sf"/>
</dbReference>
<evidence type="ECO:0000313" key="4">
    <source>
        <dbReference type="Proteomes" id="UP000292424"/>
    </source>
</evidence>
<dbReference type="KEGG" id="arac:E0W69_014580"/>
<dbReference type="RefSeq" id="WP_131330791.1">
    <property type="nucleotide sequence ID" value="NZ_CP044016.1"/>
</dbReference>
<feature type="domain" description="Sialate O-acetylesterase" evidence="2">
    <location>
        <begin position="110"/>
        <end position="358"/>
    </location>
</feature>
<organism evidence="3 4">
    <name type="scientific">Rhizosphaericola mali</name>
    <dbReference type="NCBI Taxonomy" id="2545455"/>
    <lineage>
        <taxon>Bacteria</taxon>
        <taxon>Pseudomonadati</taxon>
        <taxon>Bacteroidota</taxon>
        <taxon>Chitinophagia</taxon>
        <taxon>Chitinophagales</taxon>
        <taxon>Chitinophagaceae</taxon>
        <taxon>Rhizosphaericola</taxon>
    </lineage>
</organism>
<dbReference type="PANTHER" id="PTHR22901:SF0">
    <property type="entry name" value="SIALATE O-ACETYLESTERASE"/>
    <property type="match status" value="1"/>
</dbReference>
<reference evidence="3 4" key="1">
    <citation type="submission" date="2019-09" db="EMBL/GenBank/DDBJ databases">
        <title>Complete genome sequence of Arachidicoccus sp. B3-10 isolated from apple orchard soil.</title>
        <authorList>
            <person name="Kim H.S."/>
            <person name="Han K.-I."/>
            <person name="Suh M.K."/>
            <person name="Lee K.C."/>
            <person name="Eom M.K."/>
            <person name="Kim J.-S."/>
            <person name="Kang S.W."/>
            <person name="Sin Y."/>
            <person name="Lee J.-S."/>
        </authorList>
    </citation>
    <scope>NUCLEOTIDE SEQUENCE [LARGE SCALE GENOMIC DNA]</scope>
    <source>
        <strain evidence="3 4">B3-10</strain>
    </source>
</reference>
<dbReference type="GO" id="GO:0005975">
    <property type="term" value="P:carbohydrate metabolic process"/>
    <property type="evidence" value="ECO:0007669"/>
    <property type="project" value="TreeGrafter"/>
</dbReference>
<evidence type="ECO:0000313" key="3">
    <source>
        <dbReference type="EMBL" id="QES89833.1"/>
    </source>
</evidence>
<dbReference type="Proteomes" id="UP000292424">
    <property type="component" value="Chromosome"/>
</dbReference>
<evidence type="ECO:0000259" key="2">
    <source>
        <dbReference type="Pfam" id="PF03629"/>
    </source>
</evidence>
<dbReference type="EMBL" id="CP044016">
    <property type="protein sequence ID" value="QES89833.1"/>
    <property type="molecule type" value="Genomic_DNA"/>
</dbReference>
<dbReference type="SUPFAM" id="SSF52266">
    <property type="entry name" value="SGNH hydrolase"/>
    <property type="match status" value="1"/>
</dbReference>
<accession>A0A5P2G9E1</accession>
<gene>
    <name evidence="3" type="ORF">E0W69_014580</name>
</gene>
<dbReference type="InterPro" id="IPR039329">
    <property type="entry name" value="SIAE"/>
</dbReference>
<dbReference type="Gene3D" id="3.40.50.1110">
    <property type="entry name" value="SGNH hydrolase"/>
    <property type="match status" value="1"/>
</dbReference>
<dbReference type="Pfam" id="PF03629">
    <property type="entry name" value="SASA"/>
    <property type="match status" value="1"/>
</dbReference>
<sequence length="470" mass="53683">MNYRFLLLAICAIIGINRIFSQLPIQLPALLSDHAVLQKNAINTLWGKGPAGKNIKIIGSWDNSDTINVIVGNDCMWKTQIKTPSSDGTYTLQFISDKQNIIVNDILLGDVWLCSGQSNMEFNMNWGIDTTQESYKIKENNSIRFFQVERNFDNNLVSDVKGKWVICTSENAKSFSTVGYFFGRKIQETLHHPIGLIGSYWGGTNIQDWMPKESFNQSDLQISQMHIDPYEGSPRGYSILYNGMINPLLNYNIKGAVWYQGETNVDYDWNIYGKLLSTMINGWRFYMHNNIPFYTIQIAPWNGYASRRAAILREQVAQLGQYIPNYGTISILDLIDDTTNLHPKIKREVGIRIADKILNEIYHQSQFPATAPKIFNVVFEKNMAIVSIQSTGPVHSSKKNITEFELAGRDSIFYPAQAKIEKDNRIILSSKNVNAPQYLRYSFKNASVPNIFDNSRLSLLPYRTDDFEIK</sequence>
<dbReference type="InterPro" id="IPR005181">
    <property type="entry name" value="SASA"/>
</dbReference>
<proteinExistence type="predicted"/>
<evidence type="ECO:0000256" key="1">
    <source>
        <dbReference type="ARBA" id="ARBA00022801"/>
    </source>
</evidence>
<protein>
    <submittedName>
        <fullName evidence="3">Sialate O-acetylesterase</fullName>
    </submittedName>
</protein>
<dbReference type="OrthoDB" id="9816001at2"/>
<dbReference type="PANTHER" id="PTHR22901">
    <property type="entry name" value="SIALATE O-ACETYLESTERASE"/>
    <property type="match status" value="1"/>
</dbReference>
<keyword evidence="4" id="KW-1185">Reference proteome</keyword>
<dbReference type="AlphaFoldDB" id="A0A5P2G9E1"/>
<dbReference type="GO" id="GO:0001681">
    <property type="term" value="F:sialate O-acetylesterase activity"/>
    <property type="evidence" value="ECO:0007669"/>
    <property type="project" value="InterPro"/>
</dbReference>